<dbReference type="Pfam" id="PF13328">
    <property type="entry name" value="HD_4"/>
    <property type="match status" value="1"/>
</dbReference>
<proteinExistence type="predicted"/>
<dbReference type="SUPFAM" id="SSF109604">
    <property type="entry name" value="HD-domain/PDEase-like"/>
    <property type="match status" value="1"/>
</dbReference>
<dbReference type="GO" id="GO:0008893">
    <property type="term" value="F:guanosine-3',5'-bis(diphosphate) 3'-diphosphatase activity"/>
    <property type="evidence" value="ECO:0007669"/>
    <property type="project" value="TreeGrafter"/>
</dbReference>
<sequence>MRYFRVEDEVIKLTDDNEALRYSFGEEKWVISVITDSCTEITEQEALALLDKLRTKLSSLLELAEKTAAEKHAGQFDKGGNPYFTHPQAVAAQLKNTEYKIAAYLHDVCEDTPTTFDDLLEMGFTPKIVNSIKLLTKSDDISYEEYLEKIKLDECARNIKMADIRHNMDISRIPCPTEKDFARLEKYRKALKFLEE</sequence>
<evidence type="ECO:0000313" key="2">
    <source>
        <dbReference type="Proteomes" id="UP000183190"/>
    </source>
</evidence>
<dbReference type="Gene3D" id="1.10.3210.10">
    <property type="entry name" value="Hypothetical protein af1432"/>
    <property type="match status" value="1"/>
</dbReference>
<organism evidence="1 2">
    <name type="scientific">Ruminococcus flavefaciens</name>
    <dbReference type="NCBI Taxonomy" id="1265"/>
    <lineage>
        <taxon>Bacteria</taxon>
        <taxon>Bacillati</taxon>
        <taxon>Bacillota</taxon>
        <taxon>Clostridia</taxon>
        <taxon>Eubacteriales</taxon>
        <taxon>Oscillospiraceae</taxon>
        <taxon>Ruminococcus</taxon>
    </lineage>
</organism>
<dbReference type="InterPro" id="IPR052194">
    <property type="entry name" value="MESH1"/>
</dbReference>
<dbReference type="OrthoDB" id="9781544at2"/>
<dbReference type="AlphaFoldDB" id="A0A1H6KNG4"/>
<evidence type="ECO:0000313" key="1">
    <source>
        <dbReference type="EMBL" id="SEH73057.1"/>
    </source>
</evidence>
<accession>A0A1H6KNG4</accession>
<gene>
    <name evidence="1" type="ORF">SAMN02910265_02384</name>
</gene>
<dbReference type="PANTHER" id="PTHR46246:SF1">
    <property type="entry name" value="GUANOSINE-3',5'-BIS(DIPHOSPHATE) 3'-PYROPHOSPHOHYDROLASE MESH1"/>
    <property type="match status" value="1"/>
</dbReference>
<name>A0A1H6KNG4_RUMFL</name>
<dbReference type="PANTHER" id="PTHR46246">
    <property type="entry name" value="GUANOSINE-3',5'-BIS(DIPHOSPHATE) 3'-PYROPHOSPHOHYDROLASE MESH1"/>
    <property type="match status" value="1"/>
</dbReference>
<dbReference type="EMBL" id="FNWV01000008">
    <property type="protein sequence ID" value="SEH73057.1"/>
    <property type="molecule type" value="Genomic_DNA"/>
</dbReference>
<reference evidence="1 2" key="1">
    <citation type="submission" date="2016-10" db="EMBL/GenBank/DDBJ databases">
        <authorList>
            <person name="de Groot N.N."/>
        </authorList>
    </citation>
    <scope>NUCLEOTIDE SEQUENCE [LARGE SCALE GENOMIC DNA]</scope>
    <source>
        <strain evidence="1 2">YAD2003</strain>
    </source>
</reference>
<dbReference type="Proteomes" id="UP000183190">
    <property type="component" value="Unassembled WGS sequence"/>
</dbReference>
<protein>
    <submittedName>
        <fullName evidence="1">HD domain-containing protein</fullName>
    </submittedName>
</protein>
<dbReference type="RefSeq" id="WP_081348233.1">
    <property type="nucleotide sequence ID" value="NZ_FNWV01000008.1"/>
</dbReference>